<protein>
    <recommendedName>
        <fullName evidence="1">Fe2OG dioxygenase domain-containing protein</fullName>
    </recommendedName>
</protein>
<evidence type="ECO:0000313" key="2">
    <source>
        <dbReference type="EMBL" id="KAF9511832.1"/>
    </source>
</evidence>
<dbReference type="PROSITE" id="PS51471">
    <property type="entry name" value="FE2OG_OXY"/>
    <property type="match status" value="1"/>
</dbReference>
<comment type="caution">
    <text evidence="2">The sequence shown here is derived from an EMBL/GenBank/DDBJ whole genome shotgun (WGS) entry which is preliminary data.</text>
</comment>
<gene>
    <name evidence="2" type="ORF">BS47DRAFT_1279576</name>
</gene>
<feature type="domain" description="Fe2OG dioxygenase" evidence="1">
    <location>
        <begin position="68"/>
        <end position="171"/>
    </location>
</feature>
<accession>A0A9P6AUA8</accession>
<sequence length="171" mass="18516">LIDASQQASFGRGGKDVLDPSYRRALVLNPDRITITPAGSLEPHAMGIVEAISQSLVSISDGSVSHRRVVAVFDKLNVYSEGDFFKGHVDTPSSPGMFGTLLINLPVAHEGGQLVVRAPEASAKHRKGVRDDSEGTPKQYMTNWAGSTDINWIAFFSDCEHEVLPVTRGNR</sequence>
<organism evidence="2 3">
    <name type="scientific">Hydnum rufescens UP504</name>
    <dbReference type="NCBI Taxonomy" id="1448309"/>
    <lineage>
        <taxon>Eukaryota</taxon>
        <taxon>Fungi</taxon>
        <taxon>Dikarya</taxon>
        <taxon>Basidiomycota</taxon>
        <taxon>Agaricomycotina</taxon>
        <taxon>Agaricomycetes</taxon>
        <taxon>Cantharellales</taxon>
        <taxon>Hydnaceae</taxon>
        <taxon>Hydnum</taxon>
    </lineage>
</organism>
<evidence type="ECO:0000259" key="1">
    <source>
        <dbReference type="PROSITE" id="PS51471"/>
    </source>
</evidence>
<reference evidence="2" key="1">
    <citation type="journal article" date="2020" name="Nat. Commun.">
        <title>Large-scale genome sequencing of mycorrhizal fungi provides insights into the early evolution of symbiotic traits.</title>
        <authorList>
            <person name="Miyauchi S."/>
            <person name="Kiss E."/>
            <person name="Kuo A."/>
            <person name="Drula E."/>
            <person name="Kohler A."/>
            <person name="Sanchez-Garcia M."/>
            <person name="Morin E."/>
            <person name="Andreopoulos B."/>
            <person name="Barry K.W."/>
            <person name="Bonito G."/>
            <person name="Buee M."/>
            <person name="Carver A."/>
            <person name="Chen C."/>
            <person name="Cichocki N."/>
            <person name="Clum A."/>
            <person name="Culley D."/>
            <person name="Crous P.W."/>
            <person name="Fauchery L."/>
            <person name="Girlanda M."/>
            <person name="Hayes R.D."/>
            <person name="Keri Z."/>
            <person name="LaButti K."/>
            <person name="Lipzen A."/>
            <person name="Lombard V."/>
            <person name="Magnuson J."/>
            <person name="Maillard F."/>
            <person name="Murat C."/>
            <person name="Nolan M."/>
            <person name="Ohm R.A."/>
            <person name="Pangilinan J."/>
            <person name="Pereira M.F."/>
            <person name="Perotto S."/>
            <person name="Peter M."/>
            <person name="Pfister S."/>
            <person name="Riley R."/>
            <person name="Sitrit Y."/>
            <person name="Stielow J.B."/>
            <person name="Szollosi G."/>
            <person name="Zifcakova L."/>
            <person name="Stursova M."/>
            <person name="Spatafora J.W."/>
            <person name="Tedersoo L."/>
            <person name="Vaario L.M."/>
            <person name="Yamada A."/>
            <person name="Yan M."/>
            <person name="Wang P."/>
            <person name="Xu J."/>
            <person name="Bruns T."/>
            <person name="Baldrian P."/>
            <person name="Vilgalys R."/>
            <person name="Dunand C."/>
            <person name="Henrissat B."/>
            <person name="Grigoriev I.V."/>
            <person name="Hibbett D."/>
            <person name="Nagy L.G."/>
            <person name="Martin F.M."/>
        </authorList>
    </citation>
    <scope>NUCLEOTIDE SEQUENCE</scope>
    <source>
        <strain evidence="2">UP504</strain>
    </source>
</reference>
<dbReference type="InterPro" id="IPR005123">
    <property type="entry name" value="Oxoglu/Fe-dep_dioxygenase_dom"/>
</dbReference>
<dbReference type="PANTHER" id="PTHR33099">
    <property type="entry name" value="FE2OG DIOXYGENASE DOMAIN-CONTAINING PROTEIN"/>
    <property type="match status" value="1"/>
</dbReference>
<feature type="non-terminal residue" evidence="2">
    <location>
        <position position="171"/>
    </location>
</feature>
<feature type="non-terminal residue" evidence="2">
    <location>
        <position position="1"/>
    </location>
</feature>
<dbReference type="AlphaFoldDB" id="A0A9P6AUA8"/>
<dbReference type="Proteomes" id="UP000886523">
    <property type="component" value="Unassembled WGS sequence"/>
</dbReference>
<keyword evidence="3" id="KW-1185">Reference proteome</keyword>
<name>A0A9P6AUA8_9AGAM</name>
<dbReference type="Gene3D" id="2.60.120.620">
    <property type="entry name" value="q2cbj1_9rhob like domain"/>
    <property type="match status" value="1"/>
</dbReference>
<dbReference type="EMBL" id="MU128995">
    <property type="protein sequence ID" value="KAF9511832.1"/>
    <property type="molecule type" value="Genomic_DNA"/>
</dbReference>
<dbReference type="Pfam" id="PF13640">
    <property type="entry name" value="2OG-FeII_Oxy_3"/>
    <property type="match status" value="1"/>
</dbReference>
<dbReference type="PANTHER" id="PTHR33099:SF14">
    <property type="entry name" value="PROLYL 4-HYDROXYLASE ALPHA SUBUNIT FE(2+) 2OG DIOXYGENASE DOMAIN-CONTAINING PROTEIN"/>
    <property type="match status" value="1"/>
</dbReference>
<dbReference type="OrthoDB" id="27483at2759"/>
<dbReference type="InterPro" id="IPR044862">
    <property type="entry name" value="Pro_4_hyd_alph_FE2OG_OXY"/>
</dbReference>
<proteinExistence type="predicted"/>
<evidence type="ECO:0000313" key="3">
    <source>
        <dbReference type="Proteomes" id="UP000886523"/>
    </source>
</evidence>